<evidence type="ECO:0000313" key="1">
    <source>
        <dbReference type="EnsemblPlants" id="TuG1812G0700000900.01.T01.cds456984"/>
    </source>
</evidence>
<dbReference type="Gramene" id="TuG1812G0700000900.01.T01">
    <property type="protein sequence ID" value="TuG1812G0700000900.01.T01.cds456984"/>
    <property type="gene ID" value="TuG1812G0700000900.01"/>
</dbReference>
<evidence type="ECO:0000313" key="2">
    <source>
        <dbReference type="Proteomes" id="UP000015106"/>
    </source>
</evidence>
<keyword evidence="2" id="KW-1185">Reference proteome</keyword>
<organism evidence="1 2">
    <name type="scientific">Triticum urartu</name>
    <name type="common">Red wild einkorn</name>
    <name type="synonym">Crithodium urartu</name>
    <dbReference type="NCBI Taxonomy" id="4572"/>
    <lineage>
        <taxon>Eukaryota</taxon>
        <taxon>Viridiplantae</taxon>
        <taxon>Streptophyta</taxon>
        <taxon>Embryophyta</taxon>
        <taxon>Tracheophyta</taxon>
        <taxon>Spermatophyta</taxon>
        <taxon>Magnoliopsida</taxon>
        <taxon>Liliopsida</taxon>
        <taxon>Poales</taxon>
        <taxon>Poaceae</taxon>
        <taxon>BOP clade</taxon>
        <taxon>Pooideae</taxon>
        <taxon>Triticodae</taxon>
        <taxon>Triticeae</taxon>
        <taxon>Triticinae</taxon>
        <taxon>Triticum</taxon>
    </lineage>
</organism>
<dbReference type="AlphaFoldDB" id="A0A8R7UZM1"/>
<proteinExistence type="predicted"/>
<sequence>MRESTEHHLDPHHDMPIKPFINFEYHHADFLESKIQETEKISPITPPIK</sequence>
<reference evidence="1" key="3">
    <citation type="submission" date="2022-06" db="UniProtKB">
        <authorList>
            <consortium name="EnsemblPlants"/>
        </authorList>
    </citation>
    <scope>IDENTIFICATION</scope>
</reference>
<accession>A0A8R7UZM1</accession>
<reference evidence="2" key="1">
    <citation type="journal article" date="2013" name="Nature">
        <title>Draft genome of the wheat A-genome progenitor Triticum urartu.</title>
        <authorList>
            <person name="Ling H.Q."/>
            <person name="Zhao S."/>
            <person name="Liu D."/>
            <person name="Wang J."/>
            <person name="Sun H."/>
            <person name="Zhang C."/>
            <person name="Fan H."/>
            <person name="Li D."/>
            <person name="Dong L."/>
            <person name="Tao Y."/>
            <person name="Gao C."/>
            <person name="Wu H."/>
            <person name="Li Y."/>
            <person name="Cui Y."/>
            <person name="Guo X."/>
            <person name="Zheng S."/>
            <person name="Wang B."/>
            <person name="Yu K."/>
            <person name="Liang Q."/>
            <person name="Yang W."/>
            <person name="Lou X."/>
            <person name="Chen J."/>
            <person name="Feng M."/>
            <person name="Jian J."/>
            <person name="Zhang X."/>
            <person name="Luo G."/>
            <person name="Jiang Y."/>
            <person name="Liu J."/>
            <person name="Wang Z."/>
            <person name="Sha Y."/>
            <person name="Zhang B."/>
            <person name="Wu H."/>
            <person name="Tang D."/>
            <person name="Shen Q."/>
            <person name="Xue P."/>
            <person name="Zou S."/>
            <person name="Wang X."/>
            <person name="Liu X."/>
            <person name="Wang F."/>
            <person name="Yang Y."/>
            <person name="An X."/>
            <person name="Dong Z."/>
            <person name="Zhang K."/>
            <person name="Zhang X."/>
            <person name="Luo M.C."/>
            <person name="Dvorak J."/>
            <person name="Tong Y."/>
            <person name="Wang J."/>
            <person name="Yang H."/>
            <person name="Li Z."/>
            <person name="Wang D."/>
            <person name="Zhang A."/>
            <person name="Wang J."/>
        </authorList>
    </citation>
    <scope>NUCLEOTIDE SEQUENCE</scope>
    <source>
        <strain evidence="2">cv. G1812</strain>
    </source>
</reference>
<name>A0A8R7UZM1_TRIUA</name>
<protein>
    <submittedName>
        <fullName evidence="1">Uncharacterized protein</fullName>
    </submittedName>
</protein>
<dbReference type="EnsemblPlants" id="TuG1812G0700000900.01.T01">
    <property type="protein sequence ID" value="TuG1812G0700000900.01.T01.cds456984"/>
    <property type="gene ID" value="TuG1812G0700000900.01"/>
</dbReference>
<dbReference type="Proteomes" id="UP000015106">
    <property type="component" value="Chromosome 7"/>
</dbReference>
<reference evidence="1" key="2">
    <citation type="submission" date="2018-03" db="EMBL/GenBank/DDBJ databases">
        <title>The Triticum urartu genome reveals the dynamic nature of wheat genome evolution.</title>
        <authorList>
            <person name="Ling H."/>
            <person name="Ma B."/>
            <person name="Shi X."/>
            <person name="Liu H."/>
            <person name="Dong L."/>
            <person name="Sun H."/>
            <person name="Cao Y."/>
            <person name="Gao Q."/>
            <person name="Zheng S."/>
            <person name="Li Y."/>
            <person name="Yu Y."/>
            <person name="Du H."/>
            <person name="Qi M."/>
            <person name="Li Y."/>
            <person name="Yu H."/>
            <person name="Cui Y."/>
            <person name="Wang N."/>
            <person name="Chen C."/>
            <person name="Wu H."/>
            <person name="Zhao Y."/>
            <person name="Zhang J."/>
            <person name="Li Y."/>
            <person name="Zhou W."/>
            <person name="Zhang B."/>
            <person name="Hu W."/>
            <person name="Eijk M."/>
            <person name="Tang J."/>
            <person name="Witsenboer H."/>
            <person name="Zhao S."/>
            <person name="Li Z."/>
            <person name="Zhang A."/>
            <person name="Wang D."/>
            <person name="Liang C."/>
        </authorList>
    </citation>
    <scope>NUCLEOTIDE SEQUENCE [LARGE SCALE GENOMIC DNA]</scope>
    <source>
        <strain evidence="1">cv. G1812</strain>
    </source>
</reference>